<dbReference type="Proteomes" id="UP000193420">
    <property type="component" value="Unassembled WGS sequence"/>
</dbReference>
<dbReference type="Pfam" id="PF00326">
    <property type="entry name" value="Peptidase_S9"/>
    <property type="match status" value="1"/>
</dbReference>
<dbReference type="InterPro" id="IPR029058">
    <property type="entry name" value="AB_hydrolase_fold"/>
</dbReference>
<feature type="domain" description="Peptidase S9 prolyl oligopeptidase catalytic" evidence="1">
    <location>
        <begin position="277"/>
        <end position="364"/>
    </location>
</feature>
<dbReference type="STRING" id="188872.SAMN03080602_03531"/>
<proteinExistence type="predicted"/>
<gene>
    <name evidence="2" type="ORF">SAMN03080602_03531</name>
</gene>
<keyword evidence="3" id="KW-1185">Reference proteome</keyword>
<evidence type="ECO:0000313" key="2">
    <source>
        <dbReference type="EMBL" id="SMG46914.1"/>
    </source>
</evidence>
<organism evidence="2 3">
    <name type="scientific">Arenibacter troitsensis</name>
    <dbReference type="NCBI Taxonomy" id="188872"/>
    <lineage>
        <taxon>Bacteria</taxon>
        <taxon>Pseudomonadati</taxon>
        <taxon>Bacteroidota</taxon>
        <taxon>Flavobacteriia</taxon>
        <taxon>Flavobacteriales</taxon>
        <taxon>Flavobacteriaceae</taxon>
        <taxon>Arenibacter</taxon>
    </lineage>
</organism>
<protein>
    <submittedName>
        <fullName evidence="2">Prolyl oligopeptidase family protein</fullName>
    </submittedName>
</protein>
<dbReference type="PANTHER" id="PTHR22946:SF8">
    <property type="entry name" value="ACETYL XYLAN ESTERASE DOMAIN-CONTAINING PROTEIN"/>
    <property type="match status" value="1"/>
</dbReference>
<sequence length="439" mass="49231">MNKSKNTDAEIQGSRRAFISKTAMATAALPLLPATLSATFNNLVPTTNPIPMNQELPKSLIGQYGPWLATQMQDPPKLSFRNDLWSKIEDWKPSAHAKVQEQIAEPLIKDTIPVTIKRTYSYDGLHIEELTWKLPYGRPVEAIFLKPENSTGKLPAILALHDHAGKKYFGKRKITKTSDTQHPLIEAHQESDYEGRAWANEIAKRGYAVLVHDAFSFASRRVYYEDMAEIAWGPLKAEDRTDENAEDVRNIEAYNEWAGHHEHLMAKSLLSAGTTYPGMVLAEDRIALDILSARKDVDAERIGCGGLSGGGLRTVYLGGMDARIKCAVCVGFMSTWKDFLLNKAYTHTWMTYAPGLANYIDFPEILGLRVPLPTMVQSNNHDQLYTLPEMKKADSILAAVFSKAGHTEKYSGKFYDGGHKFDVRMQTDAFDWFDAWLGK</sequence>
<reference evidence="3" key="1">
    <citation type="submission" date="2017-04" db="EMBL/GenBank/DDBJ databases">
        <authorList>
            <person name="Varghese N."/>
            <person name="Submissions S."/>
        </authorList>
    </citation>
    <scope>NUCLEOTIDE SEQUENCE [LARGE SCALE GENOMIC DNA]</scope>
    <source>
        <strain evidence="3">DSM 19835</strain>
    </source>
</reference>
<dbReference type="InterPro" id="IPR050261">
    <property type="entry name" value="FrsA_esterase"/>
</dbReference>
<evidence type="ECO:0000259" key="1">
    <source>
        <dbReference type="Pfam" id="PF00326"/>
    </source>
</evidence>
<dbReference type="Gene3D" id="3.40.50.1820">
    <property type="entry name" value="alpha/beta hydrolase"/>
    <property type="match status" value="1"/>
</dbReference>
<dbReference type="EMBL" id="FXAO01000008">
    <property type="protein sequence ID" value="SMG46914.1"/>
    <property type="molecule type" value="Genomic_DNA"/>
</dbReference>
<dbReference type="InterPro" id="IPR006311">
    <property type="entry name" value="TAT_signal"/>
</dbReference>
<evidence type="ECO:0000313" key="3">
    <source>
        <dbReference type="Proteomes" id="UP000193420"/>
    </source>
</evidence>
<name>A0A1X7L095_9FLAO</name>
<accession>A0A1X7L095</accession>
<dbReference type="PANTHER" id="PTHR22946">
    <property type="entry name" value="DIENELACTONE HYDROLASE DOMAIN-CONTAINING PROTEIN-RELATED"/>
    <property type="match status" value="1"/>
</dbReference>
<dbReference type="RefSeq" id="WP_176225664.1">
    <property type="nucleotide sequence ID" value="NZ_FXAO01000008.1"/>
</dbReference>
<dbReference type="InterPro" id="IPR001375">
    <property type="entry name" value="Peptidase_S9_cat"/>
</dbReference>
<dbReference type="SUPFAM" id="SSF53474">
    <property type="entry name" value="alpha/beta-Hydrolases"/>
    <property type="match status" value="1"/>
</dbReference>
<dbReference type="AlphaFoldDB" id="A0A1X7L095"/>
<dbReference type="PROSITE" id="PS51318">
    <property type="entry name" value="TAT"/>
    <property type="match status" value="1"/>
</dbReference>